<reference evidence="2" key="1">
    <citation type="journal article" date="2019" name="Int. J. Syst. Evol. Microbiol.">
        <title>The Global Catalogue of Microorganisms (GCM) 10K type strain sequencing project: providing services to taxonomists for standard genome sequencing and annotation.</title>
        <authorList>
            <consortium name="The Broad Institute Genomics Platform"/>
            <consortium name="The Broad Institute Genome Sequencing Center for Infectious Disease"/>
            <person name="Wu L."/>
            <person name="Ma J."/>
        </authorList>
    </citation>
    <scope>NUCLEOTIDE SEQUENCE [LARGE SCALE GENOMIC DNA]</scope>
    <source>
        <strain evidence="2">CECT 7184</strain>
    </source>
</reference>
<gene>
    <name evidence="1" type="ORF">QW060_25790</name>
</gene>
<proteinExistence type="predicted"/>
<sequence length="63" mass="7087">MAFQHIFNAAVYAFTAKTDISGDYGNFDVMGVSKIAKNVSRENIGWKLLSVLKKPKTDYFILL</sequence>
<dbReference type="Proteomes" id="UP001242368">
    <property type="component" value="Unassembled WGS sequence"/>
</dbReference>
<accession>A0ABT8D097</accession>
<organism evidence="1 2">
    <name type="scientific">Paenimyroides ceti</name>
    <dbReference type="NCBI Taxonomy" id="395087"/>
    <lineage>
        <taxon>Bacteria</taxon>
        <taxon>Pseudomonadati</taxon>
        <taxon>Bacteroidota</taxon>
        <taxon>Flavobacteriia</taxon>
        <taxon>Flavobacteriales</taxon>
        <taxon>Flavobacteriaceae</taxon>
        <taxon>Paenimyroides</taxon>
    </lineage>
</organism>
<name>A0ABT8D097_9FLAO</name>
<dbReference type="EMBL" id="JAUFQU010000081">
    <property type="protein sequence ID" value="MDN3710263.1"/>
    <property type="molecule type" value="Genomic_DNA"/>
</dbReference>
<evidence type="ECO:0000313" key="2">
    <source>
        <dbReference type="Proteomes" id="UP001242368"/>
    </source>
</evidence>
<comment type="caution">
    <text evidence="1">The sequence shown here is derived from an EMBL/GenBank/DDBJ whole genome shotgun (WGS) entry which is preliminary data.</text>
</comment>
<dbReference type="RefSeq" id="WP_290365488.1">
    <property type="nucleotide sequence ID" value="NZ_JAUFQU010000081.1"/>
</dbReference>
<protein>
    <submittedName>
        <fullName evidence="1">Uncharacterized protein</fullName>
    </submittedName>
</protein>
<evidence type="ECO:0000313" key="1">
    <source>
        <dbReference type="EMBL" id="MDN3710263.1"/>
    </source>
</evidence>
<keyword evidence="2" id="KW-1185">Reference proteome</keyword>